<gene>
    <name evidence="2" type="ORF">B0H65DRAFT_166977</name>
</gene>
<dbReference type="AlphaFoldDB" id="A0AAE0MTE1"/>
<reference evidence="2" key="2">
    <citation type="submission" date="2023-06" db="EMBL/GenBank/DDBJ databases">
        <authorList>
            <consortium name="Lawrence Berkeley National Laboratory"/>
            <person name="Haridas S."/>
            <person name="Hensen N."/>
            <person name="Bonometti L."/>
            <person name="Westerberg I."/>
            <person name="Brannstrom I.O."/>
            <person name="Guillou S."/>
            <person name="Cros-Aarteil S."/>
            <person name="Calhoun S."/>
            <person name="Kuo A."/>
            <person name="Mondo S."/>
            <person name="Pangilinan J."/>
            <person name="Riley R."/>
            <person name="Labutti K."/>
            <person name="Andreopoulos B."/>
            <person name="Lipzen A."/>
            <person name="Chen C."/>
            <person name="Yanf M."/>
            <person name="Daum C."/>
            <person name="Ng V."/>
            <person name="Clum A."/>
            <person name="Steindorff A."/>
            <person name="Ohm R."/>
            <person name="Martin F."/>
            <person name="Silar P."/>
            <person name="Natvig D."/>
            <person name="Lalanne C."/>
            <person name="Gautier V."/>
            <person name="Ament-Velasquez S.L."/>
            <person name="Kruys A."/>
            <person name="Hutchinson M.I."/>
            <person name="Powell A.J."/>
            <person name="Barry K."/>
            <person name="Miller A.N."/>
            <person name="Grigoriev I.V."/>
            <person name="Debuchy R."/>
            <person name="Gladieux P."/>
            <person name="Thoren M.H."/>
            <person name="Johannesson H."/>
        </authorList>
    </citation>
    <scope>NUCLEOTIDE SEQUENCE</scope>
    <source>
        <strain evidence="2">CBS 560.94</strain>
    </source>
</reference>
<dbReference type="GeneID" id="87858468"/>
<feature type="compositionally biased region" description="Acidic residues" evidence="1">
    <location>
        <begin position="754"/>
        <end position="782"/>
    </location>
</feature>
<evidence type="ECO:0000313" key="3">
    <source>
        <dbReference type="Proteomes" id="UP001278500"/>
    </source>
</evidence>
<feature type="region of interest" description="Disordered" evidence="1">
    <location>
        <begin position="217"/>
        <end position="259"/>
    </location>
</feature>
<dbReference type="EMBL" id="JAUEPP010000003">
    <property type="protein sequence ID" value="KAK3348129.1"/>
    <property type="molecule type" value="Genomic_DNA"/>
</dbReference>
<feature type="region of interest" description="Disordered" evidence="1">
    <location>
        <begin position="575"/>
        <end position="610"/>
    </location>
</feature>
<dbReference type="Proteomes" id="UP001278500">
    <property type="component" value="Unassembled WGS sequence"/>
</dbReference>
<feature type="compositionally biased region" description="Basic and acidic residues" evidence="1">
    <location>
        <begin position="217"/>
        <end position="249"/>
    </location>
</feature>
<dbReference type="InterPro" id="IPR036047">
    <property type="entry name" value="F-box-like_dom_sf"/>
</dbReference>
<evidence type="ECO:0000313" key="2">
    <source>
        <dbReference type="EMBL" id="KAK3348129.1"/>
    </source>
</evidence>
<evidence type="ECO:0000256" key="1">
    <source>
        <dbReference type="SAM" id="MobiDB-lite"/>
    </source>
</evidence>
<evidence type="ECO:0008006" key="4">
    <source>
        <dbReference type="Google" id="ProtNLM"/>
    </source>
</evidence>
<dbReference type="RefSeq" id="XP_062683211.1">
    <property type="nucleotide sequence ID" value="XM_062821314.1"/>
</dbReference>
<dbReference type="SUPFAM" id="SSF81383">
    <property type="entry name" value="F-box domain"/>
    <property type="match status" value="1"/>
</dbReference>
<dbReference type="CDD" id="cd09917">
    <property type="entry name" value="F-box_SF"/>
    <property type="match status" value="1"/>
</dbReference>
<comment type="caution">
    <text evidence="2">The sequence shown here is derived from an EMBL/GenBank/DDBJ whole genome shotgun (WGS) entry which is preliminary data.</text>
</comment>
<sequence length="782" mass="85202">MHSIRQQTFPYQDFFRLLLSIKDAAIRLLDTTLLHLKNYFLQCPRAFSSLASFTYLPISISNTTMSLSKPVLAGIGDSTPLPIRLIANNGDTRQVYKIVRLTSGGLVPSCPIIDNSDDITSLNSPRGSPIIAPRLPVELLMCICDFLPDRKDIVNLSATCQELRGALYFTLVHRDLRSGELITLKYGLQTRNMRVIEPFFDRYRHLITRLTVTPKEKEVKPDKKVTGKKEVTTTKKDTTPKNDNDKNNDKAGTTSNQTALVLPVRTRQPRPPTTIISFRDEHLPSLRLIRPLLTSALEKALIAHDLTFAEHLLWHARKDLIPSLTPVLESVLWTAFNPNTCPRTGKSLVNKRPDHRTCAADPGSVKPIVWTWKTCPLAAVKLLVKFGAKGNRAGLLVKEKKTRKRRRAGGLFGGNGGNGGNDGGNGDLNFNVLIANGLISERDEDPETPDVYDGYYRSKTETPQAHVHKPAMMPPGRLWTGLERVAFFYEEACERAAASAASAVAVAAAAAGSAGFGADVGPAAATAVAAAGFGADVGPAAATAGSADSGADVGPAAAAASAGAAAPVATKSRGIKRNLSGSFRNPGSGSGSEPTSPGTGTGTGSKERRFFPVTCERHAAEGGGEGSTCFKQLIKVLSEGCIAHDDMEILRGVTSLSSSSRGRAPRARAPAPKAAPFLEHDLDNMLKLTEITVPFFKMSIDEQAGKLFQEIFEEAEKKKFKELDRLGEKRERLEKNKKMKKTEENMTRTTVLEDKDEDEDEDFWVEQQEWDLDEEEPEEDGE</sequence>
<accession>A0AAE0MTE1</accession>
<keyword evidence="3" id="KW-1185">Reference proteome</keyword>
<proteinExistence type="predicted"/>
<name>A0AAE0MTE1_9PEZI</name>
<organism evidence="2 3">
    <name type="scientific">Neurospora tetraspora</name>
    <dbReference type="NCBI Taxonomy" id="94610"/>
    <lineage>
        <taxon>Eukaryota</taxon>
        <taxon>Fungi</taxon>
        <taxon>Dikarya</taxon>
        <taxon>Ascomycota</taxon>
        <taxon>Pezizomycotina</taxon>
        <taxon>Sordariomycetes</taxon>
        <taxon>Sordariomycetidae</taxon>
        <taxon>Sordariales</taxon>
        <taxon>Sordariaceae</taxon>
        <taxon>Neurospora</taxon>
    </lineage>
</organism>
<protein>
    <recommendedName>
        <fullName evidence="4">F-box domain-containing protein</fullName>
    </recommendedName>
</protein>
<feature type="region of interest" description="Disordered" evidence="1">
    <location>
        <begin position="731"/>
        <end position="782"/>
    </location>
</feature>
<feature type="compositionally biased region" description="Basic and acidic residues" evidence="1">
    <location>
        <begin position="731"/>
        <end position="746"/>
    </location>
</feature>
<reference evidence="2" key="1">
    <citation type="journal article" date="2023" name="Mol. Phylogenet. Evol.">
        <title>Genome-scale phylogeny and comparative genomics of the fungal order Sordariales.</title>
        <authorList>
            <person name="Hensen N."/>
            <person name="Bonometti L."/>
            <person name="Westerberg I."/>
            <person name="Brannstrom I.O."/>
            <person name="Guillou S."/>
            <person name="Cros-Aarteil S."/>
            <person name="Calhoun S."/>
            <person name="Haridas S."/>
            <person name="Kuo A."/>
            <person name="Mondo S."/>
            <person name="Pangilinan J."/>
            <person name="Riley R."/>
            <person name="LaButti K."/>
            <person name="Andreopoulos B."/>
            <person name="Lipzen A."/>
            <person name="Chen C."/>
            <person name="Yan M."/>
            <person name="Daum C."/>
            <person name="Ng V."/>
            <person name="Clum A."/>
            <person name="Steindorff A."/>
            <person name="Ohm R.A."/>
            <person name="Martin F."/>
            <person name="Silar P."/>
            <person name="Natvig D.O."/>
            <person name="Lalanne C."/>
            <person name="Gautier V."/>
            <person name="Ament-Velasquez S.L."/>
            <person name="Kruys A."/>
            <person name="Hutchinson M.I."/>
            <person name="Powell A.J."/>
            <person name="Barry K."/>
            <person name="Miller A.N."/>
            <person name="Grigoriev I.V."/>
            <person name="Debuchy R."/>
            <person name="Gladieux P."/>
            <person name="Hiltunen Thoren M."/>
            <person name="Johannesson H."/>
        </authorList>
    </citation>
    <scope>NUCLEOTIDE SEQUENCE</scope>
    <source>
        <strain evidence="2">CBS 560.94</strain>
    </source>
</reference>